<evidence type="ECO:0008006" key="2">
    <source>
        <dbReference type="Google" id="ProtNLM"/>
    </source>
</evidence>
<dbReference type="AlphaFoldDB" id="A0AB39LYK7"/>
<proteinExistence type="predicted"/>
<dbReference type="EMBL" id="CP163431">
    <property type="protein sequence ID" value="XDP99022.1"/>
    <property type="molecule type" value="Genomic_DNA"/>
</dbReference>
<gene>
    <name evidence="1" type="ORF">AB5J58_01920</name>
</gene>
<accession>A0AB39LYK7</accession>
<sequence length="398" mass="40676">MTVRYGWLSPDGQTRADTRHTALGATTPAGPLQSRLGILPGTDDGQFRIGGLGMAGTTGTMTAVVHPGRAVVQGPGTRGAYPVALDEDVTVSFAPGDAQYGRVDLVVLRVYDDEADGSGRSEAAVETVQGTPAAVPAAPASPGLALPLFQVAVPAGTSAGTGGIPWATAITDLRTTLVSVGGILPVYNNATVEGSYRGQYQDNEGEGTLQRWSGTAWVPYPKALGGIAPAGVLTTGGYPGQYRDTAAGQLQRWNGSSWQPAVPGPVFTQSLDAGSTTSTTYTATLAGTAVTSLTLNFTAPPSGSVIIGIGARVYTAGSETVTAHLSPQVTLGSTVIWAPDDERAASGSGAVSKSVSTQLRLNSLTPGATYTVTAMHRSTSASVTCWFDTIHLRVDPIS</sequence>
<protein>
    <recommendedName>
        <fullName evidence="2">Minor tail protein</fullName>
    </recommendedName>
</protein>
<evidence type="ECO:0000313" key="1">
    <source>
        <dbReference type="EMBL" id="XDP99022.1"/>
    </source>
</evidence>
<reference evidence="1" key="1">
    <citation type="submission" date="2024-07" db="EMBL/GenBank/DDBJ databases">
        <authorList>
            <person name="Yu S.T."/>
        </authorList>
    </citation>
    <scope>NUCLEOTIDE SEQUENCE</scope>
    <source>
        <strain evidence="1">R08</strain>
    </source>
</reference>
<name>A0AB39LYK7_9ACTN</name>
<dbReference type="RefSeq" id="WP_369186293.1">
    <property type="nucleotide sequence ID" value="NZ_CP163431.1"/>
</dbReference>
<organism evidence="1">
    <name type="scientific">Streptomyces sp. R08</name>
    <dbReference type="NCBI Taxonomy" id="3238624"/>
    <lineage>
        <taxon>Bacteria</taxon>
        <taxon>Bacillati</taxon>
        <taxon>Actinomycetota</taxon>
        <taxon>Actinomycetes</taxon>
        <taxon>Kitasatosporales</taxon>
        <taxon>Streptomycetaceae</taxon>
        <taxon>Streptomyces</taxon>
    </lineage>
</organism>